<proteinExistence type="predicted"/>
<dbReference type="EMBL" id="MAYH01000045">
    <property type="protein sequence ID" value="OCA69707.1"/>
    <property type="molecule type" value="Genomic_DNA"/>
</dbReference>
<reference evidence="3 4" key="1">
    <citation type="submission" date="2016-07" db="EMBL/GenBank/DDBJ databases">
        <authorList>
            <person name="Jeong J.-J."/>
            <person name="Kim D.W."/>
            <person name="Sang M.K."/>
            <person name="Choi I.-G."/>
            <person name="Kim K.D."/>
        </authorList>
    </citation>
    <scope>NUCLEOTIDE SEQUENCE [LARGE SCALE GENOMIC DNA]</scope>
    <source>
        <strain evidence="3 4">UTM-3</strain>
    </source>
</reference>
<feature type="domain" description="CAAX prenyl protease 2/Lysostaphin resistance protein A-like" evidence="2">
    <location>
        <begin position="132"/>
        <end position="225"/>
    </location>
</feature>
<gene>
    <name evidence="3" type="ORF">BBI01_16410</name>
</gene>
<keyword evidence="1" id="KW-0472">Membrane</keyword>
<feature type="transmembrane region" description="Helical" evidence="1">
    <location>
        <begin position="186"/>
        <end position="206"/>
    </location>
</feature>
<feature type="transmembrane region" description="Helical" evidence="1">
    <location>
        <begin position="161"/>
        <end position="180"/>
    </location>
</feature>
<keyword evidence="4" id="KW-1185">Reference proteome</keyword>
<keyword evidence="1" id="KW-1133">Transmembrane helix</keyword>
<dbReference type="Pfam" id="PF02517">
    <property type="entry name" value="Rce1-like"/>
    <property type="match status" value="1"/>
</dbReference>
<feature type="transmembrane region" description="Helical" evidence="1">
    <location>
        <begin position="242"/>
        <end position="259"/>
    </location>
</feature>
<feature type="transmembrane region" description="Helical" evidence="1">
    <location>
        <begin position="103"/>
        <end position="120"/>
    </location>
</feature>
<dbReference type="InterPro" id="IPR003675">
    <property type="entry name" value="Rce1/LyrA-like_dom"/>
</dbReference>
<evidence type="ECO:0000256" key="1">
    <source>
        <dbReference type="SAM" id="Phobius"/>
    </source>
</evidence>
<evidence type="ECO:0000313" key="3">
    <source>
        <dbReference type="EMBL" id="OCA69707.1"/>
    </source>
</evidence>
<evidence type="ECO:0000259" key="2">
    <source>
        <dbReference type="Pfam" id="PF02517"/>
    </source>
</evidence>
<dbReference type="OrthoDB" id="6301065at2"/>
<sequence length="284" mass="33455">MFITLNCSLSWKDTLLLKIINMSKNIRFFLVFILGFIIYYFFDLFYFKSIQHFIKELFHSKALAHVLAYSVTLIPIIITLKVLFPQKKIFNLLSVDKSIFKGFTLAFTGTLPILIGYIIHFKIAHTINFESLFINTISSAFFEEIIFRAFLIGILFRFTKLGFLSSILFGSLLFAQVHLYQSQNTIELIEIFAITFLGSVFFTWLYFEQDFNIWVAIFLHFFMNLYWEVFNVSENVSGNFYGNLYKLLSIILITGIVVYDKKKKKKPFQVTWKNLFIKTREVQS</sequence>
<evidence type="ECO:0000313" key="4">
    <source>
        <dbReference type="Proteomes" id="UP000092651"/>
    </source>
</evidence>
<protein>
    <recommendedName>
        <fullName evidence="2">CAAX prenyl protease 2/Lysostaphin resistance protein A-like domain-containing protein</fullName>
    </recommendedName>
</protein>
<comment type="caution">
    <text evidence="3">The sequence shown here is derived from an EMBL/GenBank/DDBJ whole genome shotgun (WGS) entry which is preliminary data.</text>
</comment>
<dbReference type="AlphaFoldDB" id="A0A1B8ZDU8"/>
<accession>A0A1B8ZDU8</accession>
<feature type="transmembrane region" description="Helical" evidence="1">
    <location>
        <begin position="132"/>
        <end position="154"/>
    </location>
</feature>
<dbReference type="Proteomes" id="UP000092651">
    <property type="component" value="Unassembled WGS sequence"/>
</dbReference>
<organism evidence="3 4">
    <name type="scientific">Chryseobacterium artocarpi</name>
    <dbReference type="NCBI Taxonomy" id="1414727"/>
    <lineage>
        <taxon>Bacteria</taxon>
        <taxon>Pseudomonadati</taxon>
        <taxon>Bacteroidota</taxon>
        <taxon>Flavobacteriia</taxon>
        <taxon>Flavobacteriales</taxon>
        <taxon>Weeksellaceae</taxon>
        <taxon>Chryseobacterium group</taxon>
        <taxon>Chryseobacterium</taxon>
    </lineage>
</organism>
<name>A0A1B8ZDU8_9FLAO</name>
<feature type="transmembrane region" description="Helical" evidence="1">
    <location>
        <begin position="62"/>
        <end position="83"/>
    </location>
</feature>
<feature type="transmembrane region" description="Helical" evidence="1">
    <location>
        <begin position="213"/>
        <end position="230"/>
    </location>
</feature>
<dbReference type="GO" id="GO:0080120">
    <property type="term" value="P:CAAX-box protein maturation"/>
    <property type="evidence" value="ECO:0007669"/>
    <property type="project" value="UniProtKB-ARBA"/>
</dbReference>
<dbReference type="GO" id="GO:0004175">
    <property type="term" value="F:endopeptidase activity"/>
    <property type="evidence" value="ECO:0007669"/>
    <property type="project" value="UniProtKB-ARBA"/>
</dbReference>
<keyword evidence="1" id="KW-0812">Transmembrane</keyword>
<feature type="transmembrane region" description="Helical" evidence="1">
    <location>
        <begin position="26"/>
        <end position="42"/>
    </location>
</feature>